<dbReference type="EMBL" id="JBHPBY010000100">
    <property type="protein sequence ID" value="MFC1850454.1"/>
    <property type="molecule type" value="Genomic_DNA"/>
</dbReference>
<dbReference type="Proteomes" id="UP001594351">
    <property type="component" value="Unassembled WGS sequence"/>
</dbReference>
<name>A0ABV6YWA7_UNCC1</name>
<sequence>MRLPIRDMKGFTLIELLIVVAIIGIIAAIAIPSLLRSRMSANEAACQGGLKTICAGQTDYFSQASPKTYSRILVNLGTGAGAGGVPYIDSAMSSGVKSGYTFYMVPGFLGSNNRTFSWTACAWPLTYRSTGVRSYWIDHAGTLRSSDVAGAPGTSTMPFLE</sequence>
<keyword evidence="1" id="KW-1133">Transmembrane helix</keyword>
<evidence type="ECO:0000313" key="2">
    <source>
        <dbReference type="EMBL" id="MFC1850454.1"/>
    </source>
</evidence>
<feature type="transmembrane region" description="Helical" evidence="1">
    <location>
        <begin position="12"/>
        <end position="35"/>
    </location>
</feature>
<dbReference type="InterPro" id="IPR045584">
    <property type="entry name" value="Pilin-like"/>
</dbReference>
<protein>
    <submittedName>
        <fullName evidence="2">Prepilin-type N-terminal cleavage/methylation domain-containing protein</fullName>
    </submittedName>
</protein>
<dbReference type="SUPFAM" id="SSF54523">
    <property type="entry name" value="Pili subunits"/>
    <property type="match status" value="1"/>
</dbReference>
<comment type="caution">
    <text evidence="2">The sequence shown here is derived from an EMBL/GenBank/DDBJ whole genome shotgun (WGS) entry which is preliminary data.</text>
</comment>
<dbReference type="NCBIfam" id="TIGR02532">
    <property type="entry name" value="IV_pilin_GFxxxE"/>
    <property type="match status" value="1"/>
</dbReference>
<reference evidence="2 3" key="1">
    <citation type="submission" date="2024-09" db="EMBL/GenBank/DDBJ databases">
        <title>Laminarin stimulates single cell rates of sulfate reduction while oxygen inhibits transcriptomic activity in coastal marine sediment.</title>
        <authorList>
            <person name="Lindsay M."/>
            <person name="Orcutt B."/>
            <person name="Emerson D."/>
            <person name="Stepanauskas R."/>
            <person name="D'Angelo T."/>
        </authorList>
    </citation>
    <scope>NUCLEOTIDE SEQUENCE [LARGE SCALE GENOMIC DNA]</scope>
    <source>
        <strain evidence="2">SAG AM-311-K15</strain>
    </source>
</reference>
<accession>A0ABV6YWA7</accession>
<keyword evidence="1" id="KW-0472">Membrane</keyword>
<proteinExistence type="predicted"/>
<evidence type="ECO:0000256" key="1">
    <source>
        <dbReference type="SAM" id="Phobius"/>
    </source>
</evidence>
<organism evidence="2 3">
    <name type="scientific">candidate division CSSED10-310 bacterium</name>
    <dbReference type="NCBI Taxonomy" id="2855610"/>
    <lineage>
        <taxon>Bacteria</taxon>
        <taxon>Bacteria division CSSED10-310</taxon>
    </lineage>
</organism>
<dbReference type="PANTHER" id="PTHR30093">
    <property type="entry name" value="GENERAL SECRETION PATHWAY PROTEIN G"/>
    <property type="match status" value="1"/>
</dbReference>
<keyword evidence="1" id="KW-0812">Transmembrane</keyword>
<dbReference type="Gene3D" id="3.30.700.10">
    <property type="entry name" value="Glycoprotein, Type 4 Pilin"/>
    <property type="match status" value="1"/>
</dbReference>
<keyword evidence="3" id="KW-1185">Reference proteome</keyword>
<dbReference type="InterPro" id="IPR012902">
    <property type="entry name" value="N_methyl_site"/>
</dbReference>
<evidence type="ECO:0000313" key="3">
    <source>
        <dbReference type="Proteomes" id="UP001594351"/>
    </source>
</evidence>
<gene>
    <name evidence="2" type="ORF">ACFL27_09715</name>
</gene>
<dbReference type="PROSITE" id="PS00409">
    <property type="entry name" value="PROKAR_NTER_METHYL"/>
    <property type="match status" value="1"/>
</dbReference>
<dbReference type="Pfam" id="PF07963">
    <property type="entry name" value="N_methyl"/>
    <property type="match status" value="1"/>
</dbReference>